<organism evidence="2 3">
    <name type="scientific">Arthrobacter alpinus</name>
    <dbReference type="NCBI Taxonomy" id="656366"/>
    <lineage>
        <taxon>Bacteria</taxon>
        <taxon>Bacillati</taxon>
        <taxon>Actinomycetota</taxon>
        <taxon>Actinomycetes</taxon>
        <taxon>Micrococcales</taxon>
        <taxon>Micrococcaceae</taxon>
        <taxon>Arthrobacter</taxon>
    </lineage>
</organism>
<dbReference type="Proteomes" id="UP000059574">
    <property type="component" value="Chromosome"/>
</dbReference>
<name>A0A0S2M2K5_9MICC</name>
<dbReference type="InterPro" id="IPR002156">
    <property type="entry name" value="RNaseH_domain"/>
</dbReference>
<evidence type="ECO:0000313" key="2">
    <source>
        <dbReference type="EMBL" id="ALO67938.1"/>
    </source>
</evidence>
<dbReference type="AlphaFoldDB" id="A0A0S2M2K5"/>
<evidence type="ECO:0000313" key="3">
    <source>
        <dbReference type="Proteomes" id="UP000059574"/>
    </source>
</evidence>
<proteinExistence type="predicted"/>
<dbReference type="InterPro" id="IPR036397">
    <property type="entry name" value="RNaseH_sf"/>
</dbReference>
<dbReference type="EMBL" id="CP013200">
    <property type="protein sequence ID" value="ALO67938.1"/>
    <property type="molecule type" value="Genomic_DNA"/>
</dbReference>
<dbReference type="InterPro" id="IPR012337">
    <property type="entry name" value="RNaseH-like_sf"/>
</dbReference>
<dbReference type="GO" id="GO:0004523">
    <property type="term" value="F:RNA-DNA hybrid ribonuclease activity"/>
    <property type="evidence" value="ECO:0007669"/>
    <property type="project" value="InterPro"/>
</dbReference>
<dbReference type="PROSITE" id="PS50879">
    <property type="entry name" value="RNASE_H_1"/>
    <property type="match status" value="1"/>
</dbReference>
<evidence type="ECO:0000259" key="1">
    <source>
        <dbReference type="PROSITE" id="PS50879"/>
    </source>
</evidence>
<dbReference type="OrthoDB" id="4923321at2"/>
<reference evidence="2 3" key="2">
    <citation type="journal article" date="2016" name="J. Biotechnol.">
        <title>Complete genome sequence of Arthrobacter alpinus ERGS4:06, a yellow pigmented bacterium tolerant to cold and radiations isolated from Sikkim Himalaya.</title>
        <authorList>
            <person name="Kumar R."/>
            <person name="Singh D."/>
            <person name="Swarnkar M.K."/>
            <person name="Singh A.K."/>
            <person name="Kumar S."/>
        </authorList>
    </citation>
    <scope>NUCLEOTIDE SEQUENCE [LARGE SCALE GENOMIC DNA]</scope>
    <source>
        <strain evidence="2 3">ERGS4:06</strain>
    </source>
</reference>
<sequence length="320" mass="33171">MDSSSASATVATPSRKLPLPGPGLLRLRPAFVEVGARHGITAAVKFRGGRCVWVVTRTQGPDVVDMHIGSTLVPRIKDHCGGQLAEILAAIKSLQSTVEVPVYADTLAGLLEAAGVTVSPLYAPGAATAAIENAVPEHLESLLTNLVIATDASKGSRSSWRGHGWVMDFGLGSPLILGLRASQHGNILAAELHSIHLGLLAARSRFSGTLDGRCAVTVLSDNQTAVNVLANPSSLPSGLNAACRAEVAGIRALTQKSLVAFQWVKGHGSNDLNNTADRLAVLARRAKEAELTSSQRNVLLCSIQESVLGLAGQGSLALAA</sequence>
<dbReference type="SUPFAM" id="SSF53098">
    <property type="entry name" value="Ribonuclease H-like"/>
    <property type="match status" value="1"/>
</dbReference>
<protein>
    <recommendedName>
        <fullName evidence="1">RNase H type-1 domain-containing protein</fullName>
    </recommendedName>
</protein>
<gene>
    <name evidence="2" type="ORF">AS189_17415</name>
</gene>
<dbReference type="GO" id="GO:0003676">
    <property type="term" value="F:nucleic acid binding"/>
    <property type="evidence" value="ECO:0007669"/>
    <property type="project" value="InterPro"/>
</dbReference>
<feature type="domain" description="RNase H type-1" evidence="1">
    <location>
        <begin position="142"/>
        <end position="285"/>
    </location>
</feature>
<dbReference type="RefSeq" id="WP_062291777.1">
    <property type="nucleotide sequence ID" value="NZ_CP013200.1"/>
</dbReference>
<dbReference type="Pfam" id="PF00075">
    <property type="entry name" value="RNase_H"/>
    <property type="match status" value="1"/>
</dbReference>
<accession>A0A0S2M2K5</accession>
<reference evidence="3" key="1">
    <citation type="submission" date="2015-11" db="EMBL/GenBank/DDBJ databases">
        <authorList>
            <person name="Kumar R."/>
            <person name="Singh D."/>
            <person name="Swarnkar M.K."/>
            <person name="Singh A.K."/>
            <person name="Kumar S."/>
        </authorList>
    </citation>
    <scope>NUCLEOTIDE SEQUENCE [LARGE SCALE GENOMIC DNA]</scope>
    <source>
        <strain evidence="3">ERGS4:06</strain>
    </source>
</reference>
<dbReference type="Gene3D" id="3.30.420.10">
    <property type="entry name" value="Ribonuclease H-like superfamily/Ribonuclease H"/>
    <property type="match status" value="1"/>
</dbReference>